<gene>
    <name evidence="3" type="ORF">SK128_002729</name>
</gene>
<dbReference type="EMBL" id="JAXCGZ010022967">
    <property type="protein sequence ID" value="KAK7020134.1"/>
    <property type="molecule type" value="Genomic_DNA"/>
</dbReference>
<reference evidence="3 4" key="1">
    <citation type="submission" date="2023-11" db="EMBL/GenBank/DDBJ databases">
        <title>Halocaridina rubra genome assembly.</title>
        <authorList>
            <person name="Smith C."/>
        </authorList>
    </citation>
    <scope>NUCLEOTIDE SEQUENCE [LARGE SCALE GENOMIC DNA]</scope>
    <source>
        <strain evidence="3">EP-1</strain>
        <tissue evidence="3">Whole</tissue>
    </source>
</reference>
<evidence type="ECO:0000256" key="2">
    <source>
        <dbReference type="SAM" id="Phobius"/>
    </source>
</evidence>
<protein>
    <submittedName>
        <fullName evidence="3">Uncharacterized protein</fullName>
    </submittedName>
</protein>
<proteinExistence type="predicted"/>
<evidence type="ECO:0000313" key="3">
    <source>
        <dbReference type="EMBL" id="KAK7020134.1"/>
    </source>
</evidence>
<keyword evidence="2" id="KW-1133">Transmembrane helix</keyword>
<keyword evidence="2" id="KW-0472">Membrane</keyword>
<sequence>MTLVENYSTYTLRNGRSIPAGCARGGKAGKGSGGSVGSYNGLSNSSAPVMTWEDMVLAMQLTAMCFGALFAVCVVGCCAYKICGPAEEVEWGSQYSVLKPPRRQPPEILREIYTVPASSANVSAGTAAVKEKAAAPSGAFAAASVGATPPTPTSPGAPASPLLPPPTPTTPKTPSASSPRPTWKVAGATSAPTEDGSK</sequence>
<feature type="region of interest" description="Disordered" evidence="1">
    <location>
        <begin position="140"/>
        <end position="198"/>
    </location>
</feature>
<dbReference type="AlphaFoldDB" id="A0AAN8WMJ2"/>
<dbReference type="Proteomes" id="UP001381693">
    <property type="component" value="Unassembled WGS sequence"/>
</dbReference>
<keyword evidence="2" id="KW-0812">Transmembrane</keyword>
<organism evidence="3 4">
    <name type="scientific">Halocaridina rubra</name>
    <name type="common">Hawaiian red shrimp</name>
    <dbReference type="NCBI Taxonomy" id="373956"/>
    <lineage>
        <taxon>Eukaryota</taxon>
        <taxon>Metazoa</taxon>
        <taxon>Ecdysozoa</taxon>
        <taxon>Arthropoda</taxon>
        <taxon>Crustacea</taxon>
        <taxon>Multicrustacea</taxon>
        <taxon>Malacostraca</taxon>
        <taxon>Eumalacostraca</taxon>
        <taxon>Eucarida</taxon>
        <taxon>Decapoda</taxon>
        <taxon>Pleocyemata</taxon>
        <taxon>Caridea</taxon>
        <taxon>Atyoidea</taxon>
        <taxon>Atyidae</taxon>
        <taxon>Halocaridina</taxon>
    </lineage>
</organism>
<name>A0AAN8WMJ2_HALRR</name>
<evidence type="ECO:0000313" key="4">
    <source>
        <dbReference type="Proteomes" id="UP001381693"/>
    </source>
</evidence>
<feature type="compositionally biased region" description="Low complexity" evidence="1">
    <location>
        <begin position="172"/>
        <end position="182"/>
    </location>
</feature>
<keyword evidence="4" id="KW-1185">Reference proteome</keyword>
<feature type="transmembrane region" description="Helical" evidence="2">
    <location>
        <begin position="57"/>
        <end position="80"/>
    </location>
</feature>
<accession>A0AAN8WMJ2</accession>
<feature type="compositionally biased region" description="Pro residues" evidence="1">
    <location>
        <begin position="161"/>
        <end position="171"/>
    </location>
</feature>
<comment type="caution">
    <text evidence="3">The sequence shown here is derived from an EMBL/GenBank/DDBJ whole genome shotgun (WGS) entry which is preliminary data.</text>
</comment>
<evidence type="ECO:0000256" key="1">
    <source>
        <dbReference type="SAM" id="MobiDB-lite"/>
    </source>
</evidence>